<accession>Q47QJ0</accession>
<sequence>MVPDRSAVGLFALAHVVEGARHRQRKREVDESSHCSGKRDETPAPLRCPRPQAQECHGCGHEQHGHPPEGALRPDFRLFCLVEQEHRPVRVSLGDGAAVRARHDQHGRLTVEYGMDGHLPEQWAHDVSNEDAAQRFIPVDHSLECGVPGCVLSPQEAIDA</sequence>
<dbReference type="KEGG" id="tfu:Tfu_1241"/>
<reference evidence="2" key="1">
    <citation type="submission" date="2005-07" db="EMBL/GenBank/DDBJ databases">
        <title>Complete sequence of Thermobifida fusca YX.</title>
        <authorList>
            <consortium name="US DOE Joint Genome Institute"/>
            <person name="Copeland A."/>
            <person name="Lucas S."/>
            <person name="Lapidus A."/>
            <person name="Barry K."/>
            <person name="Detter J.C."/>
            <person name="Glavina T."/>
            <person name="Hammon N."/>
            <person name="Israni S."/>
            <person name="Pitluck S."/>
            <person name="Di Bartolo G."/>
            <person name="Chain P."/>
            <person name="Schmutz J."/>
            <person name="Larimer F."/>
            <person name="Land M."/>
            <person name="Lykidis A."/>
            <person name="Richardson P."/>
        </authorList>
    </citation>
    <scope>NUCLEOTIDE SEQUENCE</scope>
    <source>
        <strain evidence="2">YX</strain>
    </source>
</reference>
<evidence type="ECO:0000313" key="2">
    <source>
        <dbReference type="EMBL" id="AAZ55279.1"/>
    </source>
</evidence>
<proteinExistence type="predicted"/>
<evidence type="ECO:0000256" key="1">
    <source>
        <dbReference type="SAM" id="MobiDB-lite"/>
    </source>
</evidence>
<name>Q47QJ0_THEFY</name>
<dbReference type="AlphaFoldDB" id="Q47QJ0"/>
<feature type="region of interest" description="Disordered" evidence="1">
    <location>
        <begin position="20"/>
        <end position="49"/>
    </location>
</feature>
<gene>
    <name evidence="2" type="ordered locus">Tfu_1241</name>
</gene>
<dbReference type="EMBL" id="CP000088">
    <property type="protein sequence ID" value="AAZ55279.1"/>
    <property type="molecule type" value="Genomic_DNA"/>
</dbReference>
<feature type="compositionally biased region" description="Basic and acidic residues" evidence="1">
    <location>
        <begin position="27"/>
        <end position="42"/>
    </location>
</feature>
<dbReference type="STRING" id="269800.Tfu_1241"/>
<protein>
    <submittedName>
        <fullName evidence="2">Uncharacterized protein</fullName>
    </submittedName>
</protein>
<dbReference type="HOGENOM" id="CLU_1651344_0_0_11"/>
<organism evidence="2">
    <name type="scientific">Thermobifida fusca (strain YX)</name>
    <dbReference type="NCBI Taxonomy" id="269800"/>
    <lineage>
        <taxon>Bacteria</taxon>
        <taxon>Bacillati</taxon>
        <taxon>Actinomycetota</taxon>
        <taxon>Actinomycetes</taxon>
        <taxon>Streptosporangiales</taxon>
        <taxon>Nocardiopsidaceae</taxon>
        <taxon>Thermobifida</taxon>
    </lineage>
</organism>